<keyword evidence="4" id="KW-1185">Reference proteome</keyword>
<dbReference type="Proteomes" id="UP000306552">
    <property type="component" value="Unassembled WGS sequence"/>
</dbReference>
<sequence>MSKELRVGLMAIVAIALLIFGYNFLKGKNLLENSRTFYAVYDQVEGLSPSSAVTINGLQIGSVTDIKIRNDAKLVVTMNIKNSFSFSETSIAEIYGGDLIGGKSIAIVPDFENNINAKSGDTLQGQIEAGLLELVNDQLAPLQTKVESVVSSVDTLVRSVNYVMDTGTRESIKKSINDFNKTVKHLNSTAENVDFVLSENLEDIQNTIHNASETSEKLKQFSDTLSQVEFGKMVNNINTTISSINSITAKIDNGDGSIGKLMNDDKLYVNLEKASKQLEELLQDLKLNPKRYMHFSVFGKKNKEYVKPENRDQ</sequence>
<evidence type="ECO:0000256" key="1">
    <source>
        <dbReference type="SAM" id="Phobius"/>
    </source>
</evidence>
<reference evidence="3 4" key="1">
    <citation type="submission" date="2019-04" db="EMBL/GenBank/DDBJ databases">
        <title>Psychroflexus halotolerans sp. nov., isolated from a marine solar saltern.</title>
        <authorList>
            <person name="Feng X."/>
        </authorList>
    </citation>
    <scope>NUCLEOTIDE SEQUENCE [LARGE SCALE GENOMIC DNA]</scope>
    <source>
        <strain evidence="3 4">WDS2C27</strain>
    </source>
</reference>
<organism evidence="3 4">
    <name type="scientific">Mesohalobacter halotolerans</name>
    <dbReference type="NCBI Taxonomy" id="1883405"/>
    <lineage>
        <taxon>Bacteria</taxon>
        <taxon>Pseudomonadati</taxon>
        <taxon>Bacteroidota</taxon>
        <taxon>Flavobacteriia</taxon>
        <taxon>Flavobacteriales</taxon>
        <taxon>Flavobacteriaceae</taxon>
        <taxon>Mesohalobacter</taxon>
    </lineage>
</organism>
<dbReference type="PANTHER" id="PTHR33371">
    <property type="entry name" value="INTERMEMBRANE PHOSPHOLIPID TRANSPORT SYSTEM BINDING PROTEIN MLAD-RELATED"/>
    <property type="match status" value="1"/>
</dbReference>
<feature type="domain" description="Mce/MlaD" evidence="2">
    <location>
        <begin position="34"/>
        <end position="109"/>
    </location>
</feature>
<dbReference type="PANTHER" id="PTHR33371:SF4">
    <property type="entry name" value="INTERMEMBRANE PHOSPHOLIPID TRANSPORT SYSTEM BINDING PROTEIN MLAD"/>
    <property type="match status" value="1"/>
</dbReference>
<evidence type="ECO:0000259" key="2">
    <source>
        <dbReference type="Pfam" id="PF02470"/>
    </source>
</evidence>
<keyword evidence="1" id="KW-0472">Membrane</keyword>
<proteinExistence type="predicted"/>
<protein>
    <submittedName>
        <fullName evidence="3">MCE family protein</fullName>
    </submittedName>
</protein>
<keyword evidence="1" id="KW-1133">Transmembrane helix</keyword>
<comment type="caution">
    <text evidence="3">The sequence shown here is derived from an EMBL/GenBank/DDBJ whole genome shotgun (WGS) entry which is preliminary data.</text>
</comment>
<dbReference type="AlphaFoldDB" id="A0A4U5TTM7"/>
<keyword evidence="1" id="KW-0812">Transmembrane</keyword>
<dbReference type="OrthoDB" id="9769132at2"/>
<dbReference type="InterPro" id="IPR052336">
    <property type="entry name" value="MlaD_Phospholipid_Transporter"/>
</dbReference>
<dbReference type="Pfam" id="PF02470">
    <property type="entry name" value="MlaD"/>
    <property type="match status" value="1"/>
</dbReference>
<dbReference type="EMBL" id="SWMU01000002">
    <property type="protein sequence ID" value="TKS56834.1"/>
    <property type="molecule type" value="Genomic_DNA"/>
</dbReference>
<accession>A0A4U5TTM7</accession>
<feature type="transmembrane region" description="Helical" evidence="1">
    <location>
        <begin position="7"/>
        <end position="25"/>
    </location>
</feature>
<name>A0A4U5TTM7_9FLAO</name>
<gene>
    <name evidence="3" type="ORF">FCN74_05960</name>
</gene>
<dbReference type="InterPro" id="IPR003399">
    <property type="entry name" value="Mce/MlaD"/>
</dbReference>
<evidence type="ECO:0000313" key="4">
    <source>
        <dbReference type="Proteomes" id="UP000306552"/>
    </source>
</evidence>
<evidence type="ECO:0000313" key="3">
    <source>
        <dbReference type="EMBL" id="TKS56834.1"/>
    </source>
</evidence>